<keyword evidence="4 6" id="KW-1133">Transmembrane helix</keyword>
<feature type="transmembrane region" description="Helical" evidence="6">
    <location>
        <begin position="12"/>
        <end position="30"/>
    </location>
</feature>
<reference evidence="7 8" key="1">
    <citation type="journal article" date="2016" name="Nat. Commun.">
        <title>Thousands of microbial genomes shed light on interconnected biogeochemical processes in an aquifer system.</title>
        <authorList>
            <person name="Anantharaman K."/>
            <person name="Brown C.T."/>
            <person name="Hug L.A."/>
            <person name="Sharon I."/>
            <person name="Castelle C.J."/>
            <person name="Probst A.J."/>
            <person name="Thomas B.C."/>
            <person name="Singh A."/>
            <person name="Wilkins M.J."/>
            <person name="Karaoz U."/>
            <person name="Brodie E.L."/>
            <person name="Williams K.H."/>
            <person name="Hubbard S.S."/>
            <person name="Banfield J.F."/>
        </authorList>
    </citation>
    <scope>NUCLEOTIDE SEQUENCE [LARGE SCALE GENOMIC DNA]</scope>
</reference>
<evidence type="ECO:0000256" key="5">
    <source>
        <dbReference type="ARBA" id="ARBA00023136"/>
    </source>
</evidence>
<keyword evidence="3 6" id="KW-0812">Transmembrane</keyword>
<accession>A0A1F5YLZ6</accession>
<organism evidence="7 8">
    <name type="scientific">Candidatus Glassbacteria bacterium RIFCSPLOWO2_12_FULL_58_11</name>
    <dbReference type="NCBI Taxonomy" id="1817867"/>
    <lineage>
        <taxon>Bacteria</taxon>
        <taxon>Candidatus Glassiibacteriota</taxon>
    </lineage>
</organism>
<dbReference type="InterPro" id="IPR002416">
    <property type="entry name" value="T2SS_protein-GspH"/>
</dbReference>
<evidence type="ECO:0000256" key="3">
    <source>
        <dbReference type="ARBA" id="ARBA00022692"/>
    </source>
</evidence>
<evidence type="ECO:0000256" key="1">
    <source>
        <dbReference type="ARBA" id="ARBA00004167"/>
    </source>
</evidence>
<dbReference type="EMBL" id="MFIX01000223">
    <property type="protein sequence ID" value="OGG01124.1"/>
    <property type="molecule type" value="Genomic_DNA"/>
</dbReference>
<protein>
    <recommendedName>
        <fullName evidence="9">Prepilin-type N-terminal cleavage/methylation domain-containing protein</fullName>
    </recommendedName>
</protein>
<keyword evidence="2" id="KW-0488">Methylation</keyword>
<keyword evidence="5 6" id="KW-0472">Membrane</keyword>
<proteinExistence type="predicted"/>
<dbReference type="InterPro" id="IPR012902">
    <property type="entry name" value="N_methyl_site"/>
</dbReference>
<sequence>MRGLRSNKGFTLIELLIVVVIIGILATVLISRFTGAKDSAYLAHCNTMAEAVKTAALGYSTSRIDGATATKISQLQKLNSDIAATVNDMKLTIAAGVLTIDHQKITESTKASVDLATGTVTPASLVE</sequence>
<evidence type="ECO:0000256" key="6">
    <source>
        <dbReference type="SAM" id="Phobius"/>
    </source>
</evidence>
<evidence type="ECO:0000313" key="8">
    <source>
        <dbReference type="Proteomes" id="UP000179129"/>
    </source>
</evidence>
<dbReference type="Proteomes" id="UP000179129">
    <property type="component" value="Unassembled WGS sequence"/>
</dbReference>
<dbReference type="GO" id="GO:0015627">
    <property type="term" value="C:type II protein secretion system complex"/>
    <property type="evidence" value="ECO:0007669"/>
    <property type="project" value="InterPro"/>
</dbReference>
<dbReference type="PROSITE" id="PS00409">
    <property type="entry name" value="PROKAR_NTER_METHYL"/>
    <property type="match status" value="1"/>
</dbReference>
<dbReference type="InterPro" id="IPR045584">
    <property type="entry name" value="Pilin-like"/>
</dbReference>
<dbReference type="Pfam" id="PF07963">
    <property type="entry name" value="N_methyl"/>
    <property type="match status" value="1"/>
</dbReference>
<dbReference type="SUPFAM" id="SSF54523">
    <property type="entry name" value="Pili subunits"/>
    <property type="match status" value="1"/>
</dbReference>
<comment type="caution">
    <text evidence="7">The sequence shown here is derived from an EMBL/GenBank/DDBJ whole genome shotgun (WGS) entry which is preliminary data.</text>
</comment>
<dbReference type="GO" id="GO:0015628">
    <property type="term" value="P:protein secretion by the type II secretion system"/>
    <property type="evidence" value="ECO:0007669"/>
    <property type="project" value="InterPro"/>
</dbReference>
<dbReference type="AlphaFoldDB" id="A0A1F5YLZ6"/>
<name>A0A1F5YLZ6_9BACT</name>
<evidence type="ECO:0000313" key="7">
    <source>
        <dbReference type="EMBL" id="OGG01124.1"/>
    </source>
</evidence>
<dbReference type="PRINTS" id="PR00885">
    <property type="entry name" value="BCTERIALGSPH"/>
</dbReference>
<dbReference type="GO" id="GO:0016020">
    <property type="term" value="C:membrane"/>
    <property type="evidence" value="ECO:0007669"/>
    <property type="project" value="UniProtKB-SubCell"/>
</dbReference>
<comment type="subcellular location">
    <subcellularLocation>
        <location evidence="1">Membrane</location>
        <topology evidence="1">Single-pass membrane protein</topology>
    </subcellularLocation>
</comment>
<dbReference type="PANTHER" id="PTHR30093">
    <property type="entry name" value="GENERAL SECRETION PATHWAY PROTEIN G"/>
    <property type="match status" value="1"/>
</dbReference>
<evidence type="ECO:0000256" key="2">
    <source>
        <dbReference type="ARBA" id="ARBA00022481"/>
    </source>
</evidence>
<dbReference type="Gene3D" id="3.30.700.10">
    <property type="entry name" value="Glycoprotein, Type 4 Pilin"/>
    <property type="match status" value="1"/>
</dbReference>
<dbReference type="NCBIfam" id="TIGR02532">
    <property type="entry name" value="IV_pilin_GFxxxE"/>
    <property type="match status" value="1"/>
</dbReference>
<dbReference type="STRING" id="1817867.A3F83_13420"/>
<evidence type="ECO:0008006" key="9">
    <source>
        <dbReference type="Google" id="ProtNLM"/>
    </source>
</evidence>
<evidence type="ECO:0000256" key="4">
    <source>
        <dbReference type="ARBA" id="ARBA00022989"/>
    </source>
</evidence>
<gene>
    <name evidence="7" type="ORF">A3F83_13420</name>
</gene>